<evidence type="ECO:0000313" key="2">
    <source>
        <dbReference type="Proteomes" id="UP001142055"/>
    </source>
</evidence>
<dbReference type="Proteomes" id="UP001142055">
    <property type="component" value="Chromosome 2"/>
</dbReference>
<dbReference type="AlphaFoldDB" id="A0A9Q0M3T4"/>
<name>A0A9Q0M3T4_BLOTA</name>
<dbReference type="OMA" id="MELINCP"/>
<gene>
    <name evidence="1" type="ORF">RDWZM_005340</name>
</gene>
<reference evidence="1" key="1">
    <citation type="submission" date="2022-12" db="EMBL/GenBank/DDBJ databases">
        <title>Genome assemblies of Blomia tropicalis.</title>
        <authorList>
            <person name="Cui Y."/>
        </authorList>
    </citation>
    <scope>NUCLEOTIDE SEQUENCE</scope>
    <source>
        <tissue evidence="1">Adult mites</tissue>
    </source>
</reference>
<organism evidence="1 2">
    <name type="scientific">Blomia tropicalis</name>
    <name type="common">Mite</name>
    <dbReference type="NCBI Taxonomy" id="40697"/>
    <lineage>
        <taxon>Eukaryota</taxon>
        <taxon>Metazoa</taxon>
        <taxon>Ecdysozoa</taxon>
        <taxon>Arthropoda</taxon>
        <taxon>Chelicerata</taxon>
        <taxon>Arachnida</taxon>
        <taxon>Acari</taxon>
        <taxon>Acariformes</taxon>
        <taxon>Sarcoptiformes</taxon>
        <taxon>Astigmata</taxon>
        <taxon>Glycyphagoidea</taxon>
        <taxon>Echimyopodidae</taxon>
        <taxon>Blomia</taxon>
    </lineage>
</organism>
<dbReference type="Pfam" id="PF04801">
    <property type="entry name" value="RPC5"/>
    <property type="match status" value="1"/>
</dbReference>
<dbReference type="PANTHER" id="PTHR12069">
    <property type="entry name" value="DNA-DIRECTED RNA POLYMERASES III 80 KDA POLYPEPTIDE RNA POLYMERASE III SUBUNIT 5"/>
    <property type="match status" value="1"/>
</dbReference>
<dbReference type="InterPro" id="IPR006886">
    <property type="entry name" value="RNA_pol_III_Rpc5"/>
</dbReference>
<accession>A0A9Q0M3T4</accession>
<proteinExistence type="predicted"/>
<comment type="caution">
    <text evidence="1">The sequence shown here is derived from an EMBL/GenBank/DDBJ whole genome shotgun (WGS) entry which is preliminary data.</text>
</comment>
<dbReference type="GO" id="GO:0042797">
    <property type="term" value="P:tRNA transcription by RNA polymerase III"/>
    <property type="evidence" value="ECO:0007669"/>
    <property type="project" value="TreeGrafter"/>
</dbReference>
<sequence>MVKEEISDEESAIPLMPEPEDEIIASYDIVPINSVKHKIMSIAGLNNIIQNVNKYDISIRTDLKELKISTKFSDGTMSVCYTEETNHNLDKRFYAIKLSRETGNAYFVPVTSLHLISFIDEANRFEKELDDRNMIFEDGFKLPHPGRNKHEQLCLEMKNYLYKPLKCIKHPEMVKHSLTELLDCTIKRQPHSFHDSSNTNKVENNTNETLDIVSGPYWQLDQINLFEVRHLEAVELQIEALLRKGQAMKFDEIRTILSIDDTKILSVLPTIAILVQGNWVIKSNLLYKVNPFHDNDAKQNHYKDLSSARDFILWNFATKRKLLFSEIYTRFKKTADHENILDRLTILDGFDEAVRFILPEDEYFIRMYSSILPNIHKNSVRLLEKHKGYLET</sequence>
<evidence type="ECO:0000313" key="1">
    <source>
        <dbReference type="EMBL" id="KAJ6219528.1"/>
    </source>
</evidence>
<keyword evidence="2" id="KW-1185">Reference proteome</keyword>
<evidence type="ECO:0008006" key="3">
    <source>
        <dbReference type="Google" id="ProtNLM"/>
    </source>
</evidence>
<dbReference type="GO" id="GO:0005666">
    <property type="term" value="C:RNA polymerase III complex"/>
    <property type="evidence" value="ECO:0007669"/>
    <property type="project" value="TreeGrafter"/>
</dbReference>
<protein>
    <recommendedName>
        <fullName evidence="3">DNA-directed RNA polymerase III subunit RPC5</fullName>
    </recommendedName>
</protein>
<dbReference type="EMBL" id="JAPWDV010000002">
    <property type="protein sequence ID" value="KAJ6219528.1"/>
    <property type="molecule type" value="Genomic_DNA"/>
</dbReference>
<dbReference type="PANTHER" id="PTHR12069:SF0">
    <property type="entry name" value="DNA-DIRECTED RNA POLYMERASE III SUBUNIT RPC5"/>
    <property type="match status" value="1"/>
</dbReference>